<dbReference type="Gene3D" id="3.20.20.80">
    <property type="entry name" value="Glycosidases"/>
    <property type="match status" value="1"/>
</dbReference>
<accession>A0A060CNV5</accession>
<dbReference type="InterPro" id="IPR017853">
    <property type="entry name" value="GH"/>
</dbReference>
<sequence>AQDKVWLATLVDYLDQTGISWAYWSYNPNVGGHRAASVEDDWVTVRQDKLDALAPLLGS</sequence>
<proteinExistence type="predicted"/>
<feature type="non-terminal residue" evidence="1">
    <location>
        <position position="1"/>
    </location>
</feature>
<dbReference type="AlphaFoldDB" id="A0A060CNV5"/>
<reference evidence="1" key="1">
    <citation type="journal article" date="2013" name="Environ. Microbiol.">
        <title>Seasonally variable intestinal metagenomes of the red palm weevil (Rhynchophorus ferrugineus).</title>
        <authorList>
            <person name="Jia S."/>
            <person name="Zhang X."/>
            <person name="Zhang G."/>
            <person name="Yin A."/>
            <person name="Zhang S."/>
            <person name="Li F."/>
            <person name="Wang L."/>
            <person name="Zhao D."/>
            <person name="Yun Q."/>
            <person name="Tala"/>
            <person name="Wang J."/>
            <person name="Sun G."/>
            <person name="Baabdullah M."/>
            <person name="Yu X."/>
            <person name="Hu S."/>
            <person name="Al-Mssallem I.S."/>
            <person name="Yu J."/>
        </authorList>
    </citation>
    <scope>NUCLEOTIDE SEQUENCE</scope>
</reference>
<dbReference type="SUPFAM" id="SSF51445">
    <property type="entry name" value="(Trans)glycosidases"/>
    <property type="match status" value="1"/>
</dbReference>
<organism evidence="1">
    <name type="scientific">uncultured Clavibacter sp</name>
    <dbReference type="NCBI Taxonomy" id="378178"/>
    <lineage>
        <taxon>Bacteria</taxon>
        <taxon>Bacillati</taxon>
        <taxon>Actinomycetota</taxon>
        <taxon>Actinomycetes</taxon>
        <taxon>Micrococcales</taxon>
        <taxon>Microbacteriaceae</taxon>
        <taxon>Clavibacter</taxon>
        <taxon>environmental samples</taxon>
    </lineage>
</organism>
<name>A0A060CNV5_9MICO</name>
<evidence type="ECO:0000313" key="1">
    <source>
        <dbReference type="EMBL" id="AIA94566.1"/>
    </source>
</evidence>
<protein>
    <submittedName>
        <fullName evidence="1">CAZy families GH5|CBM2 protein</fullName>
    </submittedName>
</protein>
<dbReference type="EMBL" id="KF127213">
    <property type="protein sequence ID" value="AIA94566.1"/>
    <property type="molecule type" value="Genomic_DNA"/>
</dbReference>